<feature type="compositionally biased region" description="Acidic residues" evidence="1">
    <location>
        <begin position="1119"/>
        <end position="1139"/>
    </location>
</feature>
<organism evidence="5 6">
    <name type="scientific">Lithocarpus litseifolius</name>
    <dbReference type="NCBI Taxonomy" id="425828"/>
    <lineage>
        <taxon>Eukaryota</taxon>
        <taxon>Viridiplantae</taxon>
        <taxon>Streptophyta</taxon>
        <taxon>Embryophyta</taxon>
        <taxon>Tracheophyta</taxon>
        <taxon>Spermatophyta</taxon>
        <taxon>Magnoliopsida</taxon>
        <taxon>eudicotyledons</taxon>
        <taxon>Gunneridae</taxon>
        <taxon>Pentapetalae</taxon>
        <taxon>rosids</taxon>
        <taxon>fabids</taxon>
        <taxon>Fagales</taxon>
        <taxon>Fagaceae</taxon>
        <taxon>Lithocarpus</taxon>
    </lineage>
</organism>
<proteinExistence type="predicted"/>
<feature type="domain" description="Transposase-associated" evidence="4">
    <location>
        <begin position="3"/>
        <end position="74"/>
    </location>
</feature>
<evidence type="ECO:0008006" key="7">
    <source>
        <dbReference type="Google" id="ProtNLM"/>
    </source>
</evidence>
<gene>
    <name evidence="5" type="ORF">SO802_011604</name>
</gene>
<evidence type="ECO:0000313" key="6">
    <source>
        <dbReference type="Proteomes" id="UP001459277"/>
    </source>
</evidence>
<keyword evidence="6" id="KW-1185">Reference proteome</keyword>
<dbReference type="Pfam" id="PF13960">
    <property type="entry name" value="DUF4218"/>
    <property type="match status" value="1"/>
</dbReference>
<feature type="region of interest" description="Disordered" evidence="1">
    <location>
        <begin position="1110"/>
        <end position="1139"/>
    </location>
</feature>
<comment type="caution">
    <text evidence="5">The sequence shown here is derived from an EMBL/GenBank/DDBJ whole genome shotgun (WGS) entry which is preliminary data.</text>
</comment>
<accession>A0AAW2D309</accession>
<dbReference type="InterPro" id="IPR025452">
    <property type="entry name" value="DUF4218"/>
</dbReference>
<dbReference type="PANTHER" id="PTHR10775">
    <property type="entry name" value="OS08G0208400 PROTEIN"/>
    <property type="match status" value="1"/>
</dbReference>
<dbReference type="InterPro" id="IPR025312">
    <property type="entry name" value="DUF4216"/>
</dbReference>
<evidence type="ECO:0000256" key="1">
    <source>
        <dbReference type="SAM" id="MobiDB-lite"/>
    </source>
</evidence>
<evidence type="ECO:0000259" key="2">
    <source>
        <dbReference type="Pfam" id="PF13952"/>
    </source>
</evidence>
<dbReference type="Pfam" id="PF02992">
    <property type="entry name" value="Transposase_21"/>
    <property type="match status" value="1"/>
</dbReference>
<dbReference type="Proteomes" id="UP001459277">
    <property type="component" value="Unassembled WGS sequence"/>
</dbReference>
<dbReference type="PANTHER" id="PTHR10775:SF173">
    <property type="match status" value="1"/>
</dbReference>
<feature type="domain" description="DUF4216" evidence="2">
    <location>
        <begin position="970"/>
        <end position="1046"/>
    </location>
</feature>
<reference evidence="5 6" key="1">
    <citation type="submission" date="2024-01" db="EMBL/GenBank/DDBJ databases">
        <title>A telomere-to-telomere, gap-free genome of sweet tea (Lithocarpus litseifolius).</title>
        <authorList>
            <person name="Zhou J."/>
        </authorList>
    </citation>
    <scope>NUCLEOTIDE SEQUENCE [LARGE SCALE GENOMIC DNA]</scope>
    <source>
        <strain evidence="5">Zhou-2022a</strain>
        <tissue evidence="5">Leaf</tissue>
    </source>
</reference>
<sequence>MDKSWMDKQRGTREYFEGVKRFVEFASLNARNGKIPCPCVKCVHSQLHPAEVVRGHLNNFGILSNYRTWTLHGESQSTTAPVEVRSSHVHENLNEYGNFGGMLHNLFSMHDMAPESMDEGPSVQQPAEDPSVQQPAEGPNDDAKKFYKMIEDVEKPLYKGCTKFSIFSAVVVLYQLKSLCGWSNKSFTLLLQVVQDLLPLDATLPKDCYGAKKIIKDLGLGYEKIHACINDCMLFWKQDANLEACKFCGVSRWKEQNTTSREPNNASSSKGKKKASKMLRWFPLKPRLQRLFLSPDLAGYMKWHATGRTDDGIMRHPADSEAWKMFDTKYIDFSSESRNVRLGLASDGFNPYGILSTSHSTWPVVLVPYNLPPWMCMKRSSLILSLVVPGPSSPGIAIDVYLQPLIEELRELWDVGVEAYDASSKNRFQLRAALMWTINDFPAYSDLSGWSTKGMFACPSCASDTDSRYLKHGHKVCYMGHRRWLDRDHPYRKEDTNFDGTQDMRLAPVPPSGLDILMDTESLDGRCLGKKAQATFKKRKRGEENVGAWNKRSILFTLPYWRDHKLRHNLDVMHIEKNVTDNIIGTLLGLKGKTKDNPEARLDLQAMGIRSALHLKSSVGGKYTMPHACFNMTAREKDGFLQVLKDVRVPDGYASNISRRVNLKDRTISGLKSHDNHILMQQLLPIALRKSLPASVTRPLMKLSCFFREICSKTLEVSEIENLEKDIAVTLCELEKIFPPSFFTVMVHLVIHLAAEAKMCGPVHYRWMYPIERYLSRLKSYVRNRAAPEGSIAEGYYVEECLTFCARYMEGVETIFNRPTRLIEGSTGPVSSMQLMNIELTQAHRYILFSSKEITKFIELHRKLVEEELQNAHRRISEDVINKHHMEQFCSWLRRHVVTMTDADRARLSDTIITLSRWPYETVKRMKHYVINGLKFRCVDDEAHRKTQNCGVSVVTEGDVTYYGVLTDIIELNYSDRIRHVLFKCRWVDVHSIRGYKVDEFGFPMVNLTRLIHRGDKMTDEPFVLASEASQVFYVADKREKDWYVVVKTKARDVFDAGTGPQRDDDDDAYTYCEHVPYNIRTNDSFDGANDNQGWARDDIEGMTIDAPVSGDLAVSGWDDIDENDVFDDEEDYEDTDDP</sequence>
<feature type="region of interest" description="Disordered" evidence="1">
    <location>
        <begin position="114"/>
        <end position="140"/>
    </location>
</feature>
<dbReference type="Pfam" id="PF13963">
    <property type="entry name" value="Transpos_assoc"/>
    <property type="match status" value="1"/>
</dbReference>
<name>A0AAW2D309_9ROSI</name>
<protein>
    <recommendedName>
        <fullName evidence="7">Transposase</fullName>
    </recommendedName>
</protein>
<dbReference type="Pfam" id="PF13952">
    <property type="entry name" value="DUF4216"/>
    <property type="match status" value="1"/>
</dbReference>
<evidence type="ECO:0000259" key="3">
    <source>
        <dbReference type="Pfam" id="PF13960"/>
    </source>
</evidence>
<dbReference type="InterPro" id="IPR004242">
    <property type="entry name" value="Transposase_21"/>
</dbReference>
<feature type="domain" description="DUF4218" evidence="3">
    <location>
        <begin position="710"/>
        <end position="821"/>
    </location>
</feature>
<evidence type="ECO:0000259" key="4">
    <source>
        <dbReference type="Pfam" id="PF13963"/>
    </source>
</evidence>
<dbReference type="InterPro" id="IPR029480">
    <property type="entry name" value="Transpos_assoc"/>
</dbReference>
<dbReference type="EMBL" id="JAZDWU010000004">
    <property type="protein sequence ID" value="KAL0004043.1"/>
    <property type="molecule type" value="Genomic_DNA"/>
</dbReference>
<evidence type="ECO:0000313" key="5">
    <source>
        <dbReference type="EMBL" id="KAL0004043.1"/>
    </source>
</evidence>
<dbReference type="AlphaFoldDB" id="A0AAW2D309"/>